<dbReference type="AlphaFoldDB" id="A0A0M3HPW0"/>
<name>A0A0M3HPW0_ASCLU</name>
<reference evidence="2" key="1">
    <citation type="submission" date="2017-02" db="UniProtKB">
        <authorList>
            <consortium name="WormBaseParasite"/>
        </authorList>
    </citation>
    <scope>IDENTIFICATION</scope>
</reference>
<dbReference type="Proteomes" id="UP000036681">
    <property type="component" value="Unplaced"/>
</dbReference>
<organism evidence="1 2">
    <name type="scientific">Ascaris lumbricoides</name>
    <name type="common">Giant roundworm</name>
    <dbReference type="NCBI Taxonomy" id="6252"/>
    <lineage>
        <taxon>Eukaryota</taxon>
        <taxon>Metazoa</taxon>
        <taxon>Ecdysozoa</taxon>
        <taxon>Nematoda</taxon>
        <taxon>Chromadorea</taxon>
        <taxon>Rhabditida</taxon>
        <taxon>Spirurina</taxon>
        <taxon>Ascaridomorpha</taxon>
        <taxon>Ascaridoidea</taxon>
        <taxon>Ascarididae</taxon>
        <taxon>Ascaris</taxon>
    </lineage>
</organism>
<protein>
    <submittedName>
        <fullName evidence="2">Uncharacterized protein</fullName>
    </submittedName>
</protein>
<evidence type="ECO:0000313" key="1">
    <source>
        <dbReference type="Proteomes" id="UP000036681"/>
    </source>
</evidence>
<evidence type="ECO:0000313" key="2">
    <source>
        <dbReference type="WBParaSite" id="ALUE_0000401201-mRNA-1"/>
    </source>
</evidence>
<dbReference type="WBParaSite" id="ALUE_0000401201-mRNA-1">
    <property type="protein sequence ID" value="ALUE_0000401201-mRNA-1"/>
    <property type="gene ID" value="ALUE_0000401201"/>
</dbReference>
<sequence>MNICLLKHHRRQWIWPGSNGVNLSEIVYVPPDTKRPFMDYPSLMRRLNERSPTTASFAPGSQLIMNVKTTSYEHGDAEEQLRILIHCPLTWKPQNGQLLTAGNINANYEMPMNNIKTAVRYPQDQLEGAERTQNS</sequence>
<accession>A0A0M3HPW0</accession>
<proteinExistence type="predicted"/>
<keyword evidence="1" id="KW-1185">Reference proteome</keyword>